<keyword evidence="2" id="KW-0732">Signal</keyword>
<dbReference type="Proteomes" id="UP000800096">
    <property type="component" value="Unassembled WGS sequence"/>
</dbReference>
<feature type="region of interest" description="Disordered" evidence="1">
    <location>
        <begin position="508"/>
        <end position="532"/>
    </location>
</feature>
<feature type="chain" id="PRO_5025616920" evidence="2">
    <location>
        <begin position="19"/>
        <end position="1022"/>
    </location>
</feature>
<dbReference type="EMBL" id="ML979135">
    <property type="protein sequence ID" value="KAF1916133.1"/>
    <property type="molecule type" value="Genomic_DNA"/>
</dbReference>
<accession>A0A6A5QL39</accession>
<reference evidence="3" key="1">
    <citation type="journal article" date="2020" name="Stud. Mycol.">
        <title>101 Dothideomycetes genomes: a test case for predicting lifestyles and emergence of pathogens.</title>
        <authorList>
            <person name="Haridas S."/>
            <person name="Albert R."/>
            <person name="Binder M."/>
            <person name="Bloem J."/>
            <person name="Labutti K."/>
            <person name="Salamov A."/>
            <person name="Andreopoulos B."/>
            <person name="Baker S."/>
            <person name="Barry K."/>
            <person name="Bills G."/>
            <person name="Bluhm B."/>
            <person name="Cannon C."/>
            <person name="Castanera R."/>
            <person name="Culley D."/>
            <person name="Daum C."/>
            <person name="Ezra D."/>
            <person name="Gonzalez J."/>
            <person name="Henrissat B."/>
            <person name="Kuo A."/>
            <person name="Liang C."/>
            <person name="Lipzen A."/>
            <person name="Lutzoni F."/>
            <person name="Magnuson J."/>
            <person name="Mondo S."/>
            <person name="Nolan M."/>
            <person name="Ohm R."/>
            <person name="Pangilinan J."/>
            <person name="Park H.-J."/>
            <person name="Ramirez L."/>
            <person name="Alfaro M."/>
            <person name="Sun H."/>
            <person name="Tritt A."/>
            <person name="Yoshinaga Y."/>
            <person name="Zwiers L.-H."/>
            <person name="Turgeon B."/>
            <person name="Goodwin S."/>
            <person name="Spatafora J."/>
            <person name="Crous P."/>
            <person name="Grigoriev I."/>
        </authorList>
    </citation>
    <scope>NUCLEOTIDE SEQUENCE</scope>
    <source>
        <strain evidence="3">HMLAC05119</strain>
    </source>
</reference>
<organism evidence="3 4">
    <name type="scientific">Ampelomyces quisqualis</name>
    <name type="common">Powdery mildew agent</name>
    <dbReference type="NCBI Taxonomy" id="50730"/>
    <lineage>
        <taxon>Eukaryota</taxon>
        <taxon>Fungi</taxon>
        <taxon>Dikarya</taxon>
        <taxon>Ascomycota</taxon>
        <taxon>Pezizomycotina</taxon>
        <taxon>Dothideomycetes</taxon>
        <taxon>Pleosporomycetidae</taxon>
        <taxon>Pleosporales</taxon>
        <taxon>Pleosporineae</taxon>
        <taxon>Phaeosphaeriaceae</taxon>
        <taxon>Ampelomyces</taxon>
    </lineage>
</organism>
<gene>
    <name evidence="3" type="ORF">BDU57DRAFT_573867</name>
</gene>
<dbReference type="OrthoDB" id="3767599at2759"/>
<keyword evidence="4" id="KW-1185">Reference proteome</keyword>
<evidence type="ECO:0000256" key="1">
    <source>
        <dbReference type="SAM" id="MobiDB-lite"/>
    </source>
</evidence>
<evidence type="ECO:0000313" key="3">
    <source>
        <dbReference type="EMBL" id="KAF1916133.1"/>
    </source>
</evidence>
<sequence length="1022" mass="112463">MRLLPLVGLIGLADSVVASPTPSDSKASAAKRLVVYAEGNFQGPSYEIEATNRCVKLEAPVYKNLHSYGVVNQVCYFMDSEKCNSKTLITADGQDSAVWGRVDVGGIDGDARRIAAVYCSDKATKGTFEADTTNAEADLTLIESRADNVVASPPGYVQACKYDKSRSAMMACTTVDALNSCRAFNSNFAKNIDVITQGRKSDCTYWENSDCRGRYVVESFNQGDGDYNPNLGPGNKDGKLISAVSCKNFGLSKLVETRAIKAMASPPGNVRACRNDRNKSAVSCVYMQALNACKPYDEFFANHIDSILQGSRSICTYWKNKDCAQGIVEVHNAGNVDWYLDLGHDNMEMKDIRAVSCENIGSSEVLGASYIRTIYTDRSLSGKRQLSNVTSSDLSNTMQAGDVQVCSEPQHQGICDSFNAMRFCWRLAPQHLNHLKSYHQAGGATCTFWTGEELCKKALMSVQAPHGDVDYNTIFSTFSDHTTHISCEPSNTADEVVIPNIAVSSIDSRSRSSIRSSPQPEDNDNPSFHDADDKPGSVTVCPEYMFQFGSCQTYNVLNLCLALPQQLWRNVKSLVVAKGAHCEFYGDDHGCNDVRVRYDTVDHGVSDGYVYDDVGYTHVWCTTLNSAELDQSAGSSAPIGKRETNEPVPALDVQAPHEGQVLVADRNDLGGKTQLVDTTTDDNNCAPLFNQFFWNLHSLHQYKGSVCTYWQYNCGSLSEEDQEVFTIDSRQGDYILNSLPAELGENRHKIAYIQCINALLADEYMAQRDPADPTVFRVTSGSELVARLPDVNTSVLWLKPFRKPALEGSPLWVCHNPNLNGQCFAYIGDCAPNPFNVDAIESLWLAKGYRCAMYGTWDCQATKGPPHYVDSRDGEIIINDIEYEIWSIRCTPSPYHAEVKSKAFPDPKTATRSLAERSTDSAPQTLWTEPNKGVGSEFWVCHEPNLAGACFGYTGRCLANPFNVDPIKSYFQAAGYRCALYPHWNCEASIRGPPKIVDSSAGPVTVNNNEFDIWSVACLPAT</sequence>
<proteinExistence type="predicted"/>
<feature type="compositionally biased region" description="Low complexity" evidence="1">
    <location>
        <begin position="508"/>
        <end position="517"/>
    </location>
</feature>
<evidence type="ECO:0000313" key="4">
    <source>
        <dbReference type="Proteomes" id="UP000800096"/>
    </source>
</evidence>
<dbReference type="AlphaFoldDB" id="A0A6A5QL39"/>
<evidence type="ECO:0000256" key="2">
    <source>
        <dbReference type="SAM" id="SignalP"/>
    </source>
</evidence>
<protein>
    <submittedName>
        <fullName evidence="3">Uncharacterized protein</fullName>
    </submittedName>
</protein>
<name>A0A6A5QL39_AMPQU</name>
<feature type="signal peptide" evidence="2">
    <location>
        <begin position="1"/>
        <end position="18"/>
    </location>
</feature>